<dbReference type="Pfam" id="PF01476">
    <property type="entry name" value="LysM"/>
    <property type="match status" value="3"/>
</dbReference>
<evidence type="ECO:0000256" key="2">
    <source>
        <dbReference type="SAM" id="MobiDB-lite"/>
    </source>
</evidence>
<sequence>MKVSHQVPALAKRPALRGRLTGRLLGWALALGALPAAAQQLPRAGRTLPIDTVRQIVDLPAATIDSLAAEPLIELTVDSARLAWLQTPTTLQELVGDRMSCFETAAPHQFNNAVMAYVRLFTERQRGYTQRVLERRDFYFPLFEKYLAKYNLPDELKYLSVVESALLPAAKSGVGAVGLWQFMPPTASDLRLKRDEWVDERMHPEKSTEAACKYLRDLYRIFHDWELVLAAYNWGTGNVQRVIRRTGKRNFWEMYPHMPAETRNYVPTFTAIMYAMTYAKEHDLHNSSMRYQHYEQLDTLTLHGQALDLRRLSRALGYADSLALQRYNPELRHAGLPAGYRPYVLRFPATAREHLGDVDHATLLAYCQPAAELPRPLAPLLAQLNGVEPWSTGSQLAHADTEAAAPHLRRLNYTLRRGQTLATVAERYHVSPAQLRKWNGLRKDQSLKPGRQLLVLVPAPAAAAPHTEQTLVAAVAPPPITVATLRHAAATDSTLQILAAANVRYARLAQERTAREVAQAQELARVKKQLAARAAAQRRLSIAQAAAAAKNAAATRLGLPTDSTTTDDAVAAAVAPTPSQSARTAKRRDNTRNAMRTESVASVDATTEPDLAPEDANATPPSRTSRTSVASSPVEGRTTGRTTTETRRPREEKTEAAPTLYTVRPGDNLTKLAQMQGISVEQLKAWNKLTTENVLAGQQLRLAAPADATALPVAVQNPAPRHAKNIPSGPKLETHTVQPGDTLFSIAKRFGLTLTELKRLNHLASDQVKPGQKLVVGG</sequence>
<dbReference type="SMART" id="SM00257">
    <property type="entry name" value="LysM"/>
    <property type="match status" value="3"/>
</dbReference>
<evidence type="ECO:0000259" key="3">
    <source>
        <dbReference type="PROSITE" id="PS51782"/>
    </source>
</evidence>
<dbReference type="RefSeq" id="WP_382312120.1">
    <property type="nucleotide sequence ID" value="NZ_JBHUFD010000001.1"/>
</dbReference>
<accession>A0ABW4QQY7</accession>
<reference evidence="5" key="1">
    <citation type="journal article" date="2019" name="Int. J. Syst. Evol. Microbiol.">
        <title>The Global Catalogue of Microorganisms (GCM) 10K type strain sequencing project: providing services to taxonomists for standard genome sequencing and annotation.</title>
        <authorList>
            <consortium name="The Broad Institute Genomics Platform"/>
            <consortium name="The Broad Institute Genome Sequencing Center for Infectious Disease"/>
            <person name="Wu L."/>
            <person name="Ma J."/>
        </authorList>
    </citation>
    <scope>NUCLEOTIDE SEQUENCE [LARGE SCALE GENOMIC DNA]</scope>
    <source>
        <strain evidence="5">CGMCC 1.15795</strain>
    </source>
</reference>
<keyword evidence="5" id="KW-1185">Reference proteome</keyword>
<feature type="compositionally biased region" description="Polar residues" evidence="2">
    <location>
        <begin position="619"/>
        <end position="631"/>
    </location>
</feature>
<evidence type="ECO:0000313" key="4">
    <source>
        <dbReference type="EMBL" id="MFD1871797.1"/>
    </source>
</evidence>
<gene>
    <name evidence="4" type="ORF">ACFSDX_05130</name>
</gene>
<dbReference type="Gene3D" id="1.10.530.10">
    <property type="match status" value="1"/>
</dbReference>
<comment type="caution">
    <text evidence="4">The sequence shown here is derived from an EMBL/GenBank/DDBJ whole genome shotgun (WGS) entry which is preliminary data.</text>
</comment>
<dbReference type="PANTHER" id="PTHR33734:SF22">
    <property type="entry name" value="MEMBRANE-BOUND LYTIC MUREIN TRANSGLYCOSYLASE D"/>
    <property type="match status" value="1"/>
</dbReference>
<feature type="region of interest" description="Disordered" evidence="2">
    <location>
        <begin position="572"/>
        <end position="655"/>
    </location>
</feature>
<dbReference type="SUPFAM" id="SSF53955">
    <property type="entry name" value="Lysozyme-like"/>
    <property type="match status" value="1"/>
</dbReference>
<protein>
    <submittedName>
        <fullName evidence="4">LysM peptidoglycan-binding domain-containing protein</fullName>
    </submittedName>
</protein>
<dbReference type="InterPro" id="IPR023346">
    <property type="entry name" value="Lysozyme-like_dom_sf"/>
</dbReference>
<name>A0ABW4QQY7_9BACT</name>
<feature type="domain" description="LysM" evidence="3">
    <location>
        <begin position="411"/>
        <end position="455"/>
    </location>
</feature>
<dbReference type="InterPro" id="IPR008258">
    <property type="entry name" value="Transglycosylase_SLT_dom_1"/>
</dbReference>
<feature type="domain" description="LysM" evidence="3">
    <location>
        <begin position="733"/>
        <end position="776"/>
    </location>
</feature>
<dbReference type="PROSITE" id="PS51782">
    <property type="entry name" value="LYSM"/>
    <property type="match status" value="3"/>
</dbReference>
<feature type="compositionally biased region" description="Basic and acidic residues" evidence="2">
    <location>
        <begin position="644"/>
        <end position="655"/>
    </location>
</feature>
<dbReference type="SUPFAM" id="SSF54106">
    <property type="entry name" value="LysM domain"/>
    <property type="match status" value="3"/>
</dbReference>
<dbReference type="Gene3D" id="3.10.350.10">
    <property type="entry name" value="LysM domain"/>
    <property type="match status" value="3"/>
</dbReference>
<dbReference type="Proteomes" id="UP001597197">
    <property type="component" value="Unassembled WGS sequence"/>
</dbReference>
<dbReference type="InterPro" id="IPR036779">
    <property type="entry name" value="LysM_dom_sf"/>
</dbReference>
<dbReference type="PANTHER" id="PTHR33734">
    <property type="entry name" value="LYSM DOMAIN-CONTAINING GPI-ANCHORED PROTEIN 2"/>
    <property type="match status" value="1"/>
</dbReference>
<comment type="similarity">
    <text evidence="1">Belongs to the transglycosylase Slt family.</text>
</comment>
<evidence type="ECO:0000256" key="1">
    <source>
        <dbReference type="ARBA" id="ARBA00007734"/>
    </source>
</evidence>
<proteinExistence type="inferred from homology"/>
<dbReference type="CDD" id="cd00118">
    <property type="entry name" value="LysM"/>
    <property type="match status" value="2"/>
</dbReference>
<organism evidence="4 5">
    <name type="scientific">Hymenobacter bucti</name>
    <dbReference type="NCBI Taxonomy" id="1844114"/>
    <lineage>
        <taxon>Bacteria</taxon>
        <taxon>Pseudomonadati</taxon>
        <taxon>Bacteroidota</taxon>
        <taxon>Cytophagia</taxon>
        <taxon>Cytophagales</taxon>
        <taxon>Hymenobacteraceae</taxon>
        <taxon>Hymenobacter</taxon>
    </lineage>
</organism>
<dbReference type="EMBL" id="JBHUFD010000001">
    <property type="protein sequence ID" value="MFD1871797.1"/>
    <property type="molecule type" value="Genomic_DNA"/>
</dbReference>
<feature type="domain" description="LysM" evidence="3">
    <location>
        <begin position="659"/>
        <end position="702"/>
    </location>
</feature>
<dbReference type="InterPro" id="IPR018392">
    <property type="entry name" value="LysM"/>
</dbReference>
<dbReference type="PROSITE" id="PS00922">
    <property type="entry name" value="TRANSGLYCOSYLASE"/>
    <property type="match status" value="1"/>
</dbReference>
<dbReference type="CDD" id="cd16894">
    <property type="entry name" value="MltD-like"/>
    <property type="match status" value="1"/>
</dbReference>
<dbReference type="Pfam" id="PF01464">
    <property type="entry name" value="SLT"/>
    <property type="match status" value="1"/>
</dbReference>
<evidence type="ECO:0000313" key="5">
    <source>
        <dbReference type="Proteomes" id="UP001597197"/>
    </source>
</evidence>
<dbReference type="InterPro" id="IPR000189">
    <property type="entry name" value="Transglyc_AS"/>
</dbReference>